<evidence type="ECO:0000313" key="3">
    <source>
        <dbReference type="Proteomes" id="UP000485058"/>
    </source>
</evidence>
<dbReference type="Gene3D" id="1.20.120.20">
    <property type="entry name" value="Apolipoprotein"/>
    <property type="match status" value="1"/>
</dbReference>
<protein>
    <submittedName>
        <fullName evidence="2">Uncharacterized protein</fullName>
    </submittedName>
</protein>
<dbReference type="AlphaFoldDB" id="A0A699Y7M8"/>
<evidence type="ECO:0000256" key="1">
    <source>
        <dbReference type="SAM" id="MobiDB-lite"/>
    </source>
</evidence>
<feature type="compositionally biased region" description="Polar residues" evidence="1">
    <location>
        <begin position="168"/>
        <end position="178"/>
    </location>
</feature>
<name>A0A699Y7M8_HAELA</name>
<proteinExistence type="predicted"/>
<reference evidence="2 3" key="1">
    <citation type="submission" date="2020-02" db="EMBL/GenBank/DDBJ databases">
        <title>Draft genome sequence of Haematococcus lacustris strain NIES-144.</title>
        <authorList>
            <person name="Morimoto D."/>
            <person name="Nakagawa S."/>
            <person name="Yoshida T."/>
            <person name="Sawayama S."/>
        </authorList>
    </citation>
    <scope>NUCLEOTIDE SEQUENCE [LARGE SCALE GENOMIC DNA]</scope>
    <source>
        <strain evidence="2 3">NIES-144</strain>
    </source>
</reference>
<gene>
    <name evidence="2" type="ORF">HaLaN_00780</name>
</gene>
<organism evidence="2 3">
    <name type="scientific">Haematococcus lacustris</name>
    <name type="common">Green alga</name>
    <name type="synonym">Haematococcus pluvialis</name>
    <dbReference type="NCBI Taxonomy" id="44745"/>
    <lineage>
        <taxon>Eukaryota</taxon>
        <taxon>Viridiplantae</taxon>
        <taxon>Chlorophyta</taxon>
        <taxon>core chlorophytes</taxon>
        <taxon>Chlorophyceae</taxon>
        <taxon>CS clade</taxon>
        <taxon>Chlamydomonadales</taxon>
        <taxon>Haematococcaceae</taxon>
        <taxon>Haematococcus</taxon>
    </lineage>
</organism>
<comment type="caution">
    <text evidence="2">The sequence shown here is derived from an EMBL/GenBank/DDBJ whole genome shotgun (WGS) entry which is preliminary data.</text>
</comment>
<dbReference type="Proteomes" id="UP000485058">
    <property type="component" value="Unassembled WGS sequence"/>
</dbReference>
<feature type="region of interest" description="Disordered" evidence="1">
    <location>
        <begin position="156"/>
        <end position="193"/>
    </location>
</feature>
<dbReference type="EMBL" id="BLLF01000026">
    <property type="protein sequence ID" value="GFH06190.1"/>
    <property type="molecule type" value="Genomic_DNA"/>
</dbReference>
<evidence type="ECO:0000313" key="2">
    <source>
        <dbReference type="EMBL" id="GFH06190.1"/>
    </source>
</evidence>
<sequence>MATVGEGSVVDTLKEAAGKVSAKVSEVVGGAQQYFNETAEKLKSEGQSYAGAVKEQASKAKEMASRAETAVADKAHSLADRASAAADSTAAKVEEAADRTAGKANDMAAVSVEKIDVEMAAGRAGTNIGTLPAGTLPLNAQVALLQPVAGVIFEQTSPESRMGRGTQGDASTWQQSEVGPSDKYHQRSSQEGV</sequence>
<keyword evidence="3" id="KW-1185">Reference proteome</keyword>
<accession>A0A699Y7M8</accession>